<dbReference type="InterPro" id="IPR001005">
    <property type="entry name" value="SANT/Myb"/>
</dbReference>
<evidence type="ECO:0000256" key="1">
    <source>
        <dbReference type="SAM" id="MobiDB-lite"/>
    </source>
</evidence>
<sequence length="313" mass="34389">MLQALQEPRQAADGDSARSESPTPPVEIQMCDIDEVSNPALDFEMTIDKDMDDDFRDRQASITPTSQETLTENTFKAPLKLISAWSPSEKRQLRDFLSTRGHLSWSRIALEYEAEYHKGRSASSIAGQARCLGLSVGRKPSKKPTSTVRRDPLVLKVRVPQIDKFSSFEEATSAGPAHIPTTPCSEEANPFPNSPPSHHLQDCSSPPVEFHTIRPRLLDHQSASEASRSAETPNATTIQVYTTAPSQHSKVIQLPVSHTDNNPHEINFGSTAVLCFSNSASSEITSETSDYRTLPSLSPSHAHVAIIRNGSMF</sequence>
<keyword evidence="3" id="KW-1185">Reference proteome</keyword>
<name>A0AAD6D695_9EURO</name>
<gene>
    <name evidence="2" type="ORF">N7494_000541</name>
</gene>
<dbReference type="EMBL" id="JAQIZZ010000001">
    <property type="protein sequence ID" value="KAJ5556626.1"/>
    <property type="molecule type" value="Genomic_DNA"/>
</dbReference>
<feature type="region of interest" description="Disordered" evidence="1">
    <location>
        <begin position="167"/>
        <end position="208"/>
    </location>
</feature>
<evidence type="ECO:0000313" key="2">
    <source>
        <dbReference type="EMBL" id="KAJ5556626.1"/>
    </source>
</evidence>
<evidence type="ECO:0008006" key="4">
    <source>
        <dbReference type="Google" id="ProtNLM"/>
    </source>
</evidence>
<organism evidence="2 3">
    <name type="scientific">Penicillium frequentans</name>
    <dbReference type="NCBI Taxonomy" id="3151616"/>
    <lineage>
        <taxon>Eukaryota</taxon>
        <taxon>Fungi</taxon>
        <taxon>Dikarya</taxon>
        <taxon>Ascomycota</taxon>
        <taxon>Pezizomycotina</taxon>
        <taxon>Eurotiomycetes</taxon>
        <taxon>Eurotiomycetidae</taxon>
        <taxon>Eurotiales</taxon>
        <taxon>Aspergillaceae</taxon>
        <taxon>Penicillium</taxon>
    </lineage>
</organism>
<protein>
    <recommendedName>
        <fullName evidence="4">Myb-like domain-containing protein</fullName>
    </recommendedName>
</protein>
<dbReference type="CDD" id="cd00167">
    <property type="entry name" value="SANT"/>
    <property type="match status" value="1"/>
</dbReference>
<proteinExistence type="predicted"/>
<comment type="caution">
    <text evidence="2">The sequence shown here is derived from an EMBL/GenBank/DDBJ whole genome shotgun (WGS) entry which is preliminary data.</text>
</comment>
<dbReference type="AlphaFoldDB" id="A0AAD6D695"/>
<feature type="region of interest" description="Disordered" evidence="1">
    <location>
        <begin position="1"/>
        <end position="26"/>
    </location>
</feature>
<accession>A0AAD6D695</accession>
<evidence type="ECO:0000313" key="3">
    <source>
        <dbReference type="Proteomes" id="UP001220324"/>
    </source>
</evidence>
<reference evidence="2 3" key="1">
    <citation type="journal article" date="2023" name="IMA Fungus">
        <title>Comparative genomic study of the Penicillium genus elucidates a diverse pangenome and 15 lateral gene transfer events.</title>
        <authorList>
            <person name="Petersen C."/>
            <person name="Sorensen T."/>
            <person name="Nielsen M.R."/>
            <person name="Sondergaard T.E."/>
            <person name="Sorensen J.L."/>
            <person name="Fitzpatrick D.A."/>
            <person name="Frisvad J.C."/>
            <person name="Nielsen K.L."/>
        </authorList>
    </citation>
    <scope>NUCLEOTIDE SEQUENCE [LARGE SCALE GENOMIC DNA]</scope>
    <source>
        <strain evidence="2 3">IBT 35679</strain>
    </source>
</reference>
<dbReference type="Proteomes" id="UP001220324">
    <property type="component" value="Unassembled WGS sequence"/>
</dbReference>